<dbReference type="AlphaFoldDB" id="A0A2D3WF30"/>
<proteinExistence type="predicted"/>
<evidence type="ECO:0000313" key="4">
    <source>
        <dbReference type="EMBL" id="DAB37680.1"/>
    </source>
</evidence>
<evidence type="ECO:0000256" key="1">
    <source>
        <dbReference type="PIRSR" id="PIRSR640198-1"/>
    </source>
</evidence>
<dbReference type="Proteomes" id="UP000228859">
    <property type="component" value="Unassembled WGS sequence"/>
</dbReference>
<evidence type="ECO:0000313" key="5">
    <source>
        <dbReference type="Proteomes" id="UP000228859"/>
    </source>
</evidence>
<dbReference type="InterPro" id="IPR025230">
    <property type="entry name" value="DUF4172"/>
</dbReference>
<comment type="caution">
    <text evidence="4">The sequence shown here is derived from an EMBL/GenBank/DDBJ whole genome shotgun (WGS) entry which is preliminary data.</text>
</comment>
<sequence>MKRWIWERETYPHFTYDLNRLEHLIQEVSLEQGYLIAITQTMDRNNIAQRQLEALMNEAISTSAIEGEILNRDSVKASIQRKLGFAEIDSYKRDISTDYLIEVLIDANTNYDQDLSLERLFGWHNALFPSGYSALSKINVASFRGEETMEVIGGAAGKEKTYYVAPPRATLEDEMTRYLAWFNATPPSLLKACISHLWFVIIHPFDDGNGRIGRAITDLVLSNIEKSTISRLYSMSSAINSDRSGYYKVLEKTTGYIRKERNHLDITDWCEWFLTTLNTALGDTKKKLGYIVQKTTFWDKYKNHNLNARQTKVLNKILDMGTENFQGALSKKKYMTIADTASTTASRDITQLIEIGCIRQIEGTNGRNVRYEIVFE</sequence>
<dbReference type="InterPro" id="IPR003812">
    <property type="entry name" value="Fido"/>
</dbReference>
<feature type="active site" evidence="1">
    <location>
        <position position="203"/>
    </location>
</feature>
<evidence type="ECO:0000256" key="2">
    <source>
        <dbReference type="PIRSR" id="PIRSR640198-2"/>
    </source>
</evidence>
<dbReference type="Pfam" id="PF02661">
    <property type="entry name" value="Fic"/>
    <property type="match status" value="1"/>
</dbReference>
<dbReference type="InterPro" id="IPR036597">
    <property type="entry name" value="Fido-like_dom_sf"/>
</dbReference>
<keyword evidence="2" id="KW-0067">ATP-binding</keyword>
<feature type="domain" description="Fido" evidence="3">
    <location>
        <begin position="115"/>
        <end position="275"/>
    </location>
</feature>
<organism evidence="4 5">
    <name type="scientific">Sulfuricurvum kujiense</name>
    <dbReference type="NCBI Taxonomy" id="148813"/>
    <lineage>
        <taxon>Bacteria</taxon>
        <taxon>Pseudomonadati</taxon>
        <taxon>Campylobacterota</taxon>
        <taxon>Epsilonproteobacteria</taxon>
        <taxon>Campylobacterales</taxon>
        <taxon>Sulfurimonadaceae</taxon>
        <taxon>Sulfuricurvum</taxon>
    </lineage>
</organism>
<feature type="binding site" evidence="2">
    <location>
        <begin position="246"/>
        <end position="247"/>
    </location>
    <ligand>
        <name>ATP</name>
        <dbReference type="ChEBI" id="CHEBI:30616"/>
    </ligand>
</feature>
<dbReference type="RefSeq" id="WP_303663161.1">
    <property type="nucleotide sequence ID" value="NZ_DLUI01000143.1"/>
</dbReference>
<gene>
    <name evidence="4" type="ORF">CFH83_09995</name>
</gene>
<dbReference type="EMBL" id="DLUI01000143">
    <property type="protein sequence ID" value="DAB37680.1"/>
    <property type="molecule type" value="Genomic_DNA"/>
</dbReference>
<feature type="binding site" evidence="2">
    <location>
        <begin position="207"/>
        <end position="214"/>
    </location>
    <ligand>
        <name>ATP</name>
        <dbReference type="ChEBI" id="CHEBI:30616"/>
    </ligand>
</feature>
<name>A0A2D3WF30_9BACT</name>
<dbReference type="Gene3D" id="1.10.3290.10">
    <property type="entry name" value="Fido-like domain"/>
    <property type="match status" value="1"/>
</dbReference>
<accession>A0A2D3WF30</accession>
<dbReference type="SUPFAM" id="SSF140931">
    <property type="entry name" value="Fic-like"/>
    <property type="match status" value="1"/>
</dbReference>
<evidence type="ECO:0000259" key="3">
    <source>
        <dbReference type="PROSITE" id="PS51459"/>
    </source>
</evidence>
<dbReference type="Pfam" id="PF13776">
    <property type="entry name" value="DUF4172"/>
    <property type="match status" value="1"/>
</dbReference>
<reference evidence="4 5" key="1">
    <citation type="journal article" date="2017" name="Front. Microbiol.">
        <title>Comparative Genomic Analysis of the Class Epsilonproteobacteria and Proposed Reclassification to Epsilonbacteraeota (phyl. nov.).</title>
        <authorList>
            <person name="Waite D.W."/>
            <person name="Vanwonterghem I."/>
            <person name="Rinke C."/>
            <person name="Parks D.H."/>
            <person name="Zhang Y."/>
            <person name="Takai K."/>
            <person name="Sievert S.M."/>
            <person name="Simon J."/>
            <person name="Campbell B.J."/>
            <person name="Hanson T.E."/>
            <person name="Woyke T."/>
            <person name="Klotz M.G."/>
            <person name="Hugenholtz P."/>
        </authorList>
    </citation>
    <scope>NUCLEOTIDE SEQUENCE [LARGE SCALE GENOMIC DNA]</scope>
    <source>
        <strain evidence="4">UBA12443</strain>
    </source>
</reference>
<dbReference type="GO" id="GO:0005524">
    <property type="term" value="F:ATP binding"/>
    <property type="evidence" value="ECO:0007669"/>
    <property type="project" value="UniProtKB-KW"/>
</dbReference>
<dbReference type="PANTHER" id="PTHR13504:SF33">
    <property type="entry name" value="FIC FAMILY PROTEIN"/>
    <property type="match status" value="1"/>
</dbReference>
<protein>
    <submittedName>
        <fullName evidence="4">Cell filamentation protein Fic</fullName>
    </submittedName>
</protein>
<keyword evidence="2" id="KW-0547">Nucleotide-binding</keyword>
<dbReference type="PANTHER" id="PTHR13504">
    <property type="entry name" value="FIDO DOMAIN-CONTAINING PROTEIN DDB_G0283145"/>
    <property type="match status" value="1"/>
</dbReference>
<dbReference type="PROSITE" id="PS51459">
    <property type="entry name" value="FIDO"/>
    <property type="match status" value="1"/>
</dbReference>
<dbReference type="InterPro" id="IPR040198">
    <property type="entry name" value="Fido_containing"/>
</dbReference>